<feature type="compositionally biased region" description="Polar residues" evidence="2">
    <location>
        <begin position="12"/>
        <end position="25"/>
    </location>
</feature>
<feature type="region of interest" description="Disordered" evidence="2">
    <location>
        <begin position="1"/>
        <end position="42"/>
    </location>
</feature>
<feature type="transmembrane region" description="Helical" evidence="3">
    <location>
        <begin position="58"/>
        <end position="83"/>
    </location>
</feature>
<sequence length="310" mass="34232">MSQKADEEAASSGGTNESNPQPTTLRNRKSNRVTSNTVLPETADPVDLEPEAHGCCGYLTIAFSGIFFLLLFPILIWFSFTVIQSYERGVQLRLGKLRKHKGSLVMGSGIRFILPCVDRVIKVDMRTTTVNIPPQEVLTKDAVTIAVDAIVYMRVLEPASAVLRIENWKNSSQLLAVSMLRMVLGNYKLSELLSSRETIDVELRKRLDAATDPWGIQVERVEIKDVTLPPDMQRAMAAEAQASRAANAKVIEAKGEMDSAQMLQEAAKTMSAAPAALQLRYLQTLTTIAAEKNSTIVFPLPLELFNLIKK</sequence>
<dbReference type="FunFam" id="3.30.479.30:FF:000004">
    <property type="entry name" value="Putative membrane protease family, stomatin"/>
    <property type="match status" value="1"/>
</dbReference>
<dbReference type="Gene3D" id="3.30.479.30">
    <property type="entry name" value="Band 7 domain"/>
    <property type="match status" value="1"/>
</dbReference>
<evidence type="ECO:0000256" key="2">
    <source>
        <dbReference type="SAM" id="MobiDB-lite"/>
    </source>
</evidence>
<dbReference type="PANTHER" id="PTHR10264:SF19">
    <property type="entry name" value="AT06885P-RELATED"/>
    <property type="match status" value="1"/>
</dbReference>
<dbReference type="Gene3D" id="6.10.250.2090">
    <property type="match status" value="1"/>
</dbReference>
<keyword evidence="3" id="KW-1133">Transmembrane helix</keyword>
<keyword evidence="3" id="KW-0812">Transmembrane</keyword>
<proteinExistence type="inferred from homology"/>
<reference evidence="5 6" key="1">
    <citation type="journal article" date="2019" name="Gigascience">
        <title>Whole-genome sequence of the oriental lung fluke Paragonimus westermani.</title>
        <authorList>
            <person name="Oey H."/>
            <person name="Zakrzewski M."/>
            <person name="Narain K."/>
            <person name="Devi K.R."/>
            <person name="Agatsuma T."/>
            <person name="Nawaratna S."/>
            <person name="Gobert G.N."/>
            <person name="Jones M.K."/>
            <person name="Ragan M.A."/>
            <person name="McManus D.P."/>
            <person name="Krause L."/>
        </authorList>
    </citation>
    <scope>NUCLEOTIDE SEQUENCE [LARGE SCALE GENOMIC DNA]</scope>
    <source>
        <strain evidence="5 6">IND2009</strain>
    </source>
</reference>
<name>A0A5J4NLT1_9TREM</name>
<dbReference type="InterPro" id="IPR036013">
    <property type="entry name" value="Band_7/SPFH_dom_sf"/>
</dbReference>
<accession>A0A5J4NLT1</accession>
<dbReference type="PRINTS" id="PR00721">
    <property type="entry name" value="STOMATIN"/>
</dbReference>
<protein>
    <submittedName>
        <fullName evidence="5">Erythrocyte band 7 integral membrane protein</fullName>
    </submittedName>
</protein>
<evidence type="ECO:0000256" key="1">
    <source>
        <dbReference type="ARBA" id="ARBA00008164"/>
    </source>
</evidence>
<dbReference type="SMART" id="SM00244">
    <property type="entry name" value="PHB"/>
    <property type="match status" value="1"/>
</dbReference>
<dbReference type="GO" id="GO:0009898">
    <property type="term" value="C:cytoplasmic side of plasma membrane"/>
    <property type="evidence" value="ECO:0007669"/>
    <property type="project" value="UniProtKB-ARBA"/>
</dbReference>
<gene>
    <name evidence="5" type="ORF">DEA37_0009146</name>
</gene>
<comment type="similarity">
    <text evidence="1">Belongs to the band 7/mec-2 family.</text>
</comment>
<evidence type="ECO:0000313" key="6">
    <source>
        <dbReference type="Proteomes" id="UP000324629"/>
    </source>
</evidence>
<dbReference type="Pfam" id="PF01145">
    <property type="entry name" value="Band_7"/>
    <property type="match status" value="1"/>
</dbReference>
<comment type="caution">
    <text evidence="5">The sequence shown here is derived from an EMBL/GenBank/DDBJ whole genome shotgun (WGS) entry which is preliminary data.</text>
</comment>
<dbReference type="PANTHER" id="PTHR10264">
    <property type="entry name" value="BAND 7 PROTEIN-RELATED"/>
    <property type="match status" value="1"/>
</dbReference>
<keyword evidence="6" id="KW-1185">Reference proteome</keyword>
<dbReference type="InterPro" id="IPR043202">
    <property type="entry name" value="Band-7_stomatin-like"/>
</dbReference>
<dbReference type="EMBL" id="QNGE01001902">
    <property type="protein sequence ID" value="KAA3676596.1"/>
    <property type="molecule type" value="Genomic_DNA"/>
</dbReference>
<dbReference type="SUPFAM" id="SSF117892">
    <property type="entry name" value="Band 7/SPFH domain"/>
    <property type="match status" value="1"/>
</dbReference>
<dbReference type="AlphaFoldDB" id="A0A5J4NLT1"/>
<evidence type="ECO:0000313" key="5">
    <source>
        <dbReference type="EMBL" id="KAA3676596.1"/>
    </source>
</evidence>
<evidence type="ECO:0000259" key="4">
    <source>
        <dbReference type="SMART" id="SM00244"/>
    </source>
</evidence>
<keyword evidence="3" id="KW-0472">Membrane</keyword>
<organism evidence="5 6">
    <name type="scientific">Paragonimus westermani</name>
    <dbReference type="NCBI Taxonomy" id="34504"/>
    <lineage>
        <taxon>Eukaryota</taxon>
        <taxon>Metazoa</taxon>
        <taxon>Spiralia</taxon>
        <taxon>Lophotrochozoa</taxon>
        <taxon>Platyhelminthes</taxon>
        <taxon>Trematoda</taxon>
        <taxon>Digenea</taxon>
        <taxon>Plagiorchiida</taxon>
        <taxon>Troglotremata</taxon>
        <taxon>Troglotrematidae</taxon>
        <taxon>Paragonimus</taxon>
    </lineage>
</organism>
<feature type="domain" description="Band 7" evidence="4">
    <location>
        <begin position="78"/>
        <end position="240"/>
    </location>
</feature>
<evidence type="ECO:0000256" key="3">
    <source>
        <dbReference type="SAM" id="Phobius"/>
    </source>
</evidence>
<dbReference type="InterPro" id="IPR001972">
    <property type="entry name" value="Stomatin_HflK_fam"/>
</dbReference>
<dbReference type="Proteomes" id="UP000324629">
    <property type="component" value="Unassembled WGS sequence"/>
</dbReference>
<dbReference type="InterPro" id="IPR001107">
    <property type="entry name" value="Band_7"/>
</dbReference>